<comment type="similarity">
    <text evidence="3">Belongs to the complex I 51 kDa subunit family.</text>
</comment>
<evidence type="ECO:0000256" key="8">
    <source>
        <dbReference type="ARBA" id="ARBA00023004"/>
    </source>
</evidence>
<keyword evidence="6" id="KW-0288">FMN</keyword>
<dbReference type="RefSeq" id="WP_344047908.1">
    <property type="nucleotide sequence ID" value="NZ_BAAAPB010000005.1"/>
</dbReference>
<proteinExistence type="inferred from homology"/>
<dbReference type="Pfam" id="PF10589">
    <property type="entry name" value="NADH_4Fe-4S"/>
    <property type="match status" value="1"/>
</dbReference>
<dbReference type="PANTHER" id="PTHR11780:SF10">
    <property type="entry name" value="NADH DEHYDROGENASE [UBIQUINONE] FLAVOPROTEIN 1, MITOCHONDRIAL"/>
    <property type="match status" value="1"/>
</dbReference>
<dbReference type="SUPFAM" id="SSF142019">
    <property type="entry name" value="Nqo1 FMN-binding domain-like"/>
    <property type="match status" value="1"/>
</dbReference>
<keyword evidence="8" id="KW-0408">Iron</keyword>
<sequence>MTTLQARFAPTAYGSARLLAGVTRGAYADLAMHRSLHGAQQHRTHDALVRETAAVRLLGRGGAAFPVSTKLAGLPARSSVEVVVNGSESEPASHKDRTLMTLVPHLVLDGALVVARALRTRRVTIAVHDAAAHEALKRALAERRRSEPHPESVTVRMQPAQFVAGEVRAVLSGLDGGAAVPPGRRTLPTRRGLHGAPTFASNVETFAQIALLVSLGARRYAEVGDPEEPGTSLLTLVGSGSGSGVVEVPTGLPLDALLGGSDVDSGPVLIGGYHGHWVSDVRGLRLTRPALRAAGVPLNAGVVARVPAHGCALAEVAAVARWLASQSAGQCGPCLFGTHAVARDVDALLHGRPSLEVAGRLRAMTGRGACAHPDGTAAFISSALTTMTAEVAAHAEHGGCGRPYLGVLPLVEDR</sequence>
<dbReference type="Proteomes" id="UP001500571">
    <property type="component" value="Unassembled WGS sequence"/>
</dbReference>
<protein>
    <submittedName>
        <fullName evidence="11">NADH-quinone oxidoreductase subunit NuoF family protein</fullName>
    </submittedName>
</protein>
<dbReference type="Gene3D" id="3.40.50.11540">
    <property type="entry name" value="NADH-ubiquinone oxidoreductase 51kDa subunit"/>
    <property type="match status" value="1"/>
</dbReference>
<dbReference type="Pfam" id="PF01512">
    <property type="entry name" value="Complex1_51K"/>
    <property type="match status" value="1"/>
</dbReference>
<organism evidence="11 12">
    <name type="scientific">Nocardioides panacihumi</name>
    <dbReference type="NCBI Taxonomy" id="400774"/>
    <lineage>
        <taxon>Bacteria</taxon>
        <taxon>Bacillati</taxon>
        <taxon>Actinomycetota</taxon>
        <taxon>Actinomycetes</taxon>
        <taxon>Propionibacteriales</taxon>
        <taxon>Nocardioidaceae</taxon>
        <taxon>Nocardioides</taxon>
    </lineage>
</organism>
<evidence type="ECO:0000256" key="9">
    <source>
        <dbReference type="ARBA" id="ARBA00023014"/>
    </source>
</evidence>
<evidence type="ECO:0000256" key="2">
    <source>
        <dbReference type="ARBA" id="ARBA00001966"/>
    </source>
</evidence>
<feature type="domain" description="NADH-ubiquinone oxidoreductase 51kDa subunit iron-sulphur binding" evidence="10">
    <location>
        <begin position="313"/>
        <end position="358"/>
    </location>
</feature>
<accession>A0ABN2RT83</accession>
<dbReference type="EMBL" id="BAAAPB010000005">
    <property type="protein sequence ID" value="GAA1974526.1"/>
    <property type="molecule type" value="Genomic_DNA"/>
</dbReference>
<dbReference type="PANTHER" id="PTHR11780">
    <property type="entry name" value="NADH-UBIQUINONE OXIDOREDUCTASE FLAVOPROTEIN 1 NDUFV1"/>
    <property type="match status" value="1"/>
</dbReference>
<dbReference type="InterPro" id="IPR037225">
    <property type="entry name" value="Nuo51_FMN-bd_sf"/>
</dbReference>
<dbReference type="InterPro" id="IPR019575">
    <property type="entry name" value="Nuop51_4Fe4S-bd"/>
</dbReference>
<dbReference type="Gene3D" id="1.20.1440.230">
    <property type="entry name" value="NADH-ubiquinone oxidoreductase 51kDa subunit, iron-sulphur binding domain"/>
    <property type="match status" value="1"/>
</dbReference>
<comment type="cofactor">
    <cofactor evidence="2">
        <name>[4Fe-4S] cluster</name>
        <dbReference type="ChEBI" id="CHEBI:49883"/>
    </cofactor>
</comment>
<dbReference type="InterPro" id="IPR037207">
    <property type="entry name" value="Nuop51_4Fe4S-bd_sf"/>
</dbReference>
<gene>
    <name evidence="11" type="ORF">GCM10009798_39710</name>
</gene>
<keyword evidence="9" id="KW-0411">Iron-sulfur</keyword>
<evidence type="ECO:0000256" key="7">
    <source>
        <dbReference type="ARBA" id="ARBA00022723"/>
    </source>
</evidence>
<keyword evidence="4" id="KW-0004">4Fe-4S</keyword>
<evidence type="ECO:0000256" key="6">
    <source>
        <dbReference type="ARBA" id="ARBA00022643"/>
    </source>
</evidence>
<dbReference type="SUPFAM" id="SSF140490">
    <property type="entry name" value="Nqo1C-terminal domain-like"/>
    <property type="match status" value="1"/>
</dbReference>
<evidence type="ECO:0000256" key="4">
    <source>
        <dbReference type="ARBA" id="ARBA00022485"/>
    </source>
</evidence>
<dbReference type="Gene3D" id="3.10.20.600">
    <property type="match status" value="1"/>
</dbReference>
<evidence type="ECO:0000313" key="12">
    <source>
        <dbReference type="Proteomes" id="UP001500571"/>
    </source>
</evidence>
<comment type="caution">
    <text evidence="11">The sequence shown here is derived from an EMBL/GenBank/DDBJ whole genome shotgun (WGS) entry which is preliminary data.</text>
</comment>
<reference evidence="11 12" key="1">
    <citation type="journal article" date="2019" name="Int. J. Syst. Evol. Microbiol.">
        <title>The Global Catalogue of Microorganisms (GCM) 10K type strain sequencing project: providing services to taxonomists for standard genome sequencing and annotation.</title>
        <authorList>
            <consortium name="The Broad Institute Genomics Platform"/>
            <consortium name="The Broad Institute Genome Sequencing Center for Infectious Disease"/>
            <person name="Wu L."/>
            <person name="Ma J."/>
        </authorList>
    </citation>
    <scope>NUCLEOTIDE SEQUENCE [LARGE SCALE GENOMIC DNA]</scope>
    <source>
        <strain evidence="11 12">JCM 15309</strain>
    </source>
</reference>
<evidence type="ECO:0000313" key="11">
    <source>
        <dbReference type="EMBL" id="GAA1974526.1"/>
    </source>
</evidence>
<name>A0ABN2RT83_9ACTN</name>
<evidence type="ECO:0000259" key="10">
    <source>
        <dbReference type="SMART" id="SM00928"/>
    </source>
</evidence>
<dbReference type="InterPro" id="IPR011538">
    <property type="entry name" value="Nuo51_FMN-bd"/>
</dbReference>
<keyword evidence="5" id="KW-0285">Flavoprotein</keyword>
<evidence type="ECO:0000256" key="5">
    <source>
        <dbReference type="ARBA" id="ARBA00022630"/>
    </source>
</evidence>
<comment type="cofactor">
    <cofactor evidence="1">
        <name>FMN</name>
        <dbReference type="ChEBI" id="CHEBI:58210"/>
    </cofactor>
</comment>
<keyword evidence="7" id="KW-0479">Metal-binding</keyword>
<keyword evidence="12" id="KW-1185">Reference proteome</keyword>
<evidence type="ECO:0000256" key="3">
    <source>
        <dbReference type="ARBA" id="ARBA00007523"/>
    </source>
</evidence>
<dbReference type="SMART" id="SM00928">
    <property type="entry name" value="NADH_4Fe-4S"/>
    <property type="match status" value="1"/>
</dbReference>
<evidence type="ECO:0000256" key="1">
    <source>
        <dbReference type="ARBA" id="ARBA00001917"/>
    </source>
</evidence>
<dbReference type="InterPro" id="IPR050837">
    <property type="entry name" value="ComplexI_51kDa_subunit"/>
</dbReference>